<dbReference type="EMBL" id="BMHH01000004">
    <property type="protein sequence ID" value="GGA86543.1"/>
    <property type="molecule type" value="Genomic_DNA"/>
</dbReference>
<dbReference type="PANTHER" id="PTHR30251:SF4">
    <property type="entry name" value="SLR1668 PROTEIN"/>
    <property type="match status" value="1"/>
</dbReference>
<keyword evidence="1" id="KW-0732">Signal</keyword>
<reference evidence="3" key="1">
    <citation type="journal article" date="2014" name="Int. J. Syst. Evol. Microbiol.">
        <title>Complete genome sequence of Corynebacterium casei LMG S-19264T (=DSM 44701T), isolated from a smear-ripened cheese.</title>
        <authorList>
            <consortium name="US DOE Joint Genome Institute (JGI-PGF)"/>
            <person name="Walter F."/>
            <person name="Albersmeier A."/>
            <person name="Kalinowski J."/>
            <person name="Ruckert C."/>
        </authorList>
    </citation>
    <scope>NUCLEOTIDE SEQUENCE</scope>
    <source>
        <strain evidence="3">CGMCC 1.15082</strain>
    </source>
</reference>
<feature type="chain" id="PRO_5038054876" description="Pili assembly chaperone N-terminal domain-containing protein" evidence="1">
    <location>
        <begin position="23"/>
        <end position="141"/>
    </location>
</feature>
<proteinExistence type="predicted"/>
<accession>A0A916S6G2</accession>
<sequence>MRPFLLAIALASVLLFASGVAASTLRVAPISVALTGGASASFVRVWNDDKTTLRVQARVFRSVEKNGKAVLEPTRDVVASPPMATLKPGTENLIRIVRVSKKPIDHKETYRLVIDQLPDATQVKPGTVKILVRHAIPLSFE</sequence>
<dbReference type="Pfam" id="PF00345">
    <property type="entry name" value="PapD_N"/>
    <property type="match status" value="1"/>
</dbReference>
<comment type="caution">
    <text evidence="3">The sequence shown here is derived from an EMBL/GenBank/DDBJ whole genome shotgun (WGS) entry which is preliminary data.</text>
</comment>
<dbReference type="InterPro" id="IPR016147">
    <property type="entry name" value="Pili_assmbl_chaperone_N"/>
</dbReference>
<evidence type="ECO:0000256" key="1">
    <source>
        <dbReference type="SAM" id="SignalP"/>
    </source>
</evidence>
<organism evidence="3 4">
    <name type="scientific">Brucella endophytica</name>
    <dbReference type="NCBI Taxonomy" id="1963359"/>
    <lineage>
        <taxon>Bacteria</taxon>
        <taxon>Pseudomonadati</taxon>
        <taxon>Pseudomonadota</taxon>
        <taxon>Alphaproteobacteria</taxon>
        <taxon>Hyphomicrobiales</taxon>
        <taxon>Brucellaceae</taxon>
        <taxon>Brucella/Ochrobactrum group</taxon>
        <taxon>Brucella</taxon>
    </lineage>
</organism>
<dbReference type="Gene3D" id="2.60.40.10">
    <property type="entry name" value="Immunoglobulins"/>
    <property type="match status" value="1"/>
</dbReference>
<dbReference type="RefSeq" id="WP_188822610.1">
    <property type="nucleotide sequence ID" value="NZ_BMHH01000004.1"/>
</dbReference>
<dbReference type="InterPro" id="IPR013783">
    <property type="entry name" value="Ig-like_fold"/>
</dbReference>
<dbReference type="SUPFAM" id="SSF49354">
    <property type="entry name" value="PapD-like"/>
    <property type="match status" value="1"/>
</dbReference>
<dbReference type="GO" id="GO:0071555">
    <property type="term" value="P:cell wall organization"/>
    <property type="evidence" value="ECO:0007669"/>
    <property type="project" value="InterPro"/>
</dbReference>
<evidence type="ECO:0000313" key="4">
    <source>
        <dbReference type="Proteomes" id="UP000646478"/>
    </source>
</evidence>
<dbReference type="Proteomes" id="UP000646478">
    <property type="component" value="Unassembled WGS sequence"/>
</dbReference>
<dbReference type="PANTHER" id="PTHR30251">
    <property type="entry name" value="PILUS ASSEMBLY CHAPERONE"/>
    <property type="match status" value="1"/>
</dbReference>
<name>A0A916S6G2_9HYPH</name>
<protein>
    <recommendedName>
        <fullName evidence="2">Pili assembly chaperone N-terminal domain-containing protein</fullName>
    </recommendedName>
</protein>
<dbReference type="InterPro" id="IPR008962">
    <property type="entry name" value="PapD-like_sf"/>
</dbReference>
<feature type="signal peptide" evidence="1">
    <location>
        <begin position="1"/>
        <end position="22"/>
    </location>
</feature>
<evidence type="ECO:0000313" key="3">
    <source>
        <dbReference type="EMBL" id="GGA86543.1"/>
    </source>
</evidence>
<dbReference type="AlphaFoldDB" id="A0A916S6G2"/>
<evidence type="ECO:0000259" key="2">
    <source>
        <dbReference type="Pfam" id="PF00345"/>
    </source>
</evidence>
<feature type="domain" description="Pili assembly chaperone N-terminal" evidence="2">
    <location>
        <begin position="26"/>
        <end position="138"/>
    </location>
</feature>
<dbReference type="GO" id="GO:0030288">
    <property type="term" value="C:outer membrane-bounded periplasmic space"/>
    <property type="evidence" value="ECO:0007669"/>
    <property type="project" value="InterPro"/>
</dbReference>
<gene>
    <name evidence="3" type="ORF">GCM10011491_12740</name>
</gene>
<reference evidence="3" key="2">
    <citation type="submission" date="2020-09" db="EMBL/GenBank/DDBJ databases">
        <authorList>
            <person name="Sun Q."/>
            <person name="Zhou Y."/>
        </authorList>
    </citation>
    <scope>NUCLEOTIDE SEQUENCE</scope>
    <source>
        <strain evidence="3">CGMCC 1.15082</strain>
    </source>
</reference>
<dbReference type="InterPro" id="IPR050643">
    <property type="entry name" value="Periplasmic_pilus_chap"/>
</dbReference>
<keyword evidence="4" id="KW-1185">Reference proteome</keyword>